<dbReference type="InterPro" id="IPR041698">
    <property type="entry name" value="Methyltransf_25"/>
</dbReference>
<proteinExistence type="predicted"/>
<feature type="compositionally biased region" description="Gly residues" evidence="3">
    <location>
        <begin position="18"/>
        <end position="34"/>
    </location>
</feature>
<dbReference type="RefSeq" id="WP_083529315.1">
    <property type="nucleotide sequence ID" value="NZ_BJZR01000011.1"/>
</dbReference>
<evidence type="ECO:0000259" key="4">
    <source>
        <dbReference type="Pfam" id="PF13649"/>
    </source>
</evidence>
<comment type="caution">
    <text evidence="5">The sequence shown here is derived from an EMBL/GenBank/DDBJ whole genome shotgun (WGS) entry which is preliminary data.</text>
</comment>
<dbReference type="SUPFAM" id="SSF53335">
    <property type="entry name" value="S-adenosyl-L-methionine-dependent methyltransferases"/>
    <property type="match status" value="1"/>
</dbReference>
<name>A0ABQ0X6F9_9MICC</name>
<dbReference type="EMBL" id="BJZR01000011">
    <property type="protein sequence ID" value="GEO91394.1"/>
    <property type="molecule type" value="Genomic_DNA"/>
</dbReference>
<protein>
    <recommendedName>
        <fullName evidence="4">Methyltransferase domain-containing protein</fullName>
    </recommendedName>
</protein>
<keyword evidence="6" id="KW-1185">Reference proteome</keyword>
<dbReference type="Pfam" id="PF13649">
    <property type="entry name" value="Methyltransf_25"/>
    <property type="match status" value="1"/>
</dbReference>
<evidence type="ECO:0000256" key="2">
    <source>
        <dbReference type="ARBA" id="ARBA00022679"/>
    </source>
</evidence>
<evidence type="ECO:0000313" key="5">
    <source>
        <dbReference type="EMBL" id="GEO91394.1"/>
    </source>
</evidence>
<accession>A0ABQ0X6F9</accession>
<dbReference type="Gene3D" id="3.40.50.150">
    <property type="entry name" value="Vaccinia Virus protein VP39"/>
    <property type="match status" value="1"/>
</dbReference>
<organism evidence="5 6">
    <name type="scientific">Kocuria flava</name>
    <dbReference type="NCBI Taxonomy" id="446860"/>
    <lineage>
        <taxon>Bacteria</taxon>
        <taxon>Bacillati</taxon>
        <taxon>Actinomycetota</taxon>
        <taxon>Actinomycetes</taxon>
        <taxon>Micrococcales</taxon>
        <taxon>Micrococcaceae</taxon>
        <taxon>Kocuria</taxon>
    </lineage>
</organism>
<evidence type="ECO:0000256" key="3">
    <source>
        <dbReference type="SAM" id="MobiDB-lite"/>
    </source>
</evidence>
<evidence type="ECO:0000256" key="1">
    <source>
        <dbReference type="ARBA" id="ARBA00022603"/>
    </source>
</evidence>
<dbReference type="CDD" id="cd02440">
    <property type="entry name" value="AdoMet_MTases"/>
    <property type="match status" value="1"/>
</dbReference>
<gene>
    <name evidence="5" type="ORF">KFL01_07000</name>
</gene>
<dbReference type="PANTHER" id="PTHR43861:SF1">
    <property type="entry name" value="TRANS-ACONITATE 2-METHYLTRANSFERASE"/>
    <property type="match status" value="1"/>
</dbReference>
<feature type="domain" description="Methyltransferase" evidence="4">
    <location>
        <begin position="79"/>
        <end position="175"/>
    </location>
</feature>
<sequence>MTTPAHADAQEHPAHGPHGSGQHGGGQPGAGHAGSGHQAPGGEAEHAELLALDAALAAPTVERVVDEVARHLAAEPAAVLDLGCGPGGGTLALTRRFPSASVTAVDRSPVMLERVRTAARAAGLGGRVRTVPADLSGAWPSLDRADLVWAASVLHELADPQPFLGGARAVLRPGGLLAVVELDGLPGFLPADPGAGRSGLEDRCHAALAAAGWSAHPDWRPVLERAGLEVLAVRTVDTVAPPAGAGTTRYARAWFARMRPALEGRLAAGDLAVLDALLDPEDPAALRHRRDLAFRSGRTVWIARRP</sequence>
<dbReference type="PANTHER" id="PTHR43861">
    <property type="entry name" value="TRANS-ACONITATE 2-METHYLTRANSFERASE-RELATED"/>
    <property type="match status" value="1"/>
</dbReference>
<dbReference type="Proteomes" id="UP000321155">
    <property type="component" value="Unassembled WGS sequence"/>
</dbReference>
<feature type="region of interest" description="Disordered" evidence="3">
    <location>
        <begin position="1"/>
        <end position="42"/>
    </location>
</feature>
<keyword evidence="2" id="KW-0808">Transferase</keyword>
<evidence type="ECO:0000313" key="6">
    <source>
        <dbReference type="Proteomes" id="UP000321155"/>
    </source>
</evidence>
<dbReference type="InterPro" id="IPR029063">
    <property type="entry name" value="SAM-dependent_MTases_sf"/>
</dbReference>
<keyword evidence="1" id="KW-0489">Methyltransferase</keyword>
<reference evidence="5 6" key="1">
    <citation type="submission" date="2019-07" db="EMBL/GenBank/DDBJ databases">
        <title>Whole genome shotgun sequence of Kocuria flava NBRC 107626.</title>
        <authorList>
            <person name="Hosoyama A."/>
            <person name="Uohara A."/>
            <person name="Ohji S."/>
            <person name="Ichikawa N."/>
        </authorList>
    </citation>
    <scope>NUCLEOTIDE SEQUENCE [LARGE SCALE GENOMIC DNA]</scope>
    <source>
        <strain evidence="5 6">NBRC 107626</strain>
    </source>
</reference>